<comment type="caution">
    <text evidence="1">The sequence shown here is derived from an EMBL/GenBank/DDBJ whole genome shotgun (WGS) entry which is preliminary data.</text>
</comment>
<dbReference type="EMBL" id="LAZR01056654">
    <property type="protein sequence ID" value="KKK73726.1"/>
    <property type="molecule type" value="Genomic_DNA"/>
</dbReference>
<name>A0A0F9AND3_9ZZZZ</name>
<organism evidence="1">
    <name type="scientific">marine sediment metagenome</name>
    <dbReference type="NCBI Taxonomy" id="412755"/>
    <lineage>
        <taxon>unclassified sequences</taxon>
        <taxon>metagenomes</taxon>
        <taxon>ecological metagenomes</taxon>
    </lineage>
</organism>
<feature type="non-terminal residue" evidence="1">
    <location>
        <position position="32"/>
    </location>
</feature>
<evidence type="ECO:0000313" key="1">
    <source>
        <dbReference type="EMBL" id="KKK73726.1"/>
    </source>
</evidence>
<reference evidence="1" key="1">
    <citation type="journal article" date="2015" name="Nature">
        <title>Complex archaea that bridge the gap between prokaryotes and eukaryotes.</title>
        <authorList>
            <person name="Spang A."/>
            <person name="Saw J.H."/>
            <person name="Jorgensen S.L."/>
            <person name="Zaremba-Niedzwiedzka K."/>
            <person name="Martijn J."/>
            <person name="Lind A.E."/>
            <person name="van Eijk R."/>
            <person name="Schleper C."/>
            <person name="Guy L."/>
            <person name="Ettema T.J."/>
        </authorList>
    </citation>
    <scope>NUCLEOTIDE SEQUENCE</scope>
</reference>
<protein>
    <submittedName>
        <fullName evidence="1">Uncharacterized protein</fullName>
    </submittedName>
</protein>
<dbReference type="AlphaFoldDB" id="A0A0F9AND3"/>
<accession>A0A0F9AND3</accession>
<gene>
    <name evidence="1" type="ORF">LCGC14_2890960</name>
</gene>
<sequence length="32" mass="3387">MEAEICIPCREQVARYAGEEGCPLCGGSVTTL</sequence>
<proteinExistence type="predicted"/>